<proteinExistence type="predicted"/>
<dbReference type="RefSeq" id="WP_196413941.1">
    <property type="nucleotide sequence ID" value="NZ_JADQTO010000005.1"/>
</dbReference>
<keyword evidence="1" id="KW-1133">Transmembrane helix</keyword>
<feature type="domain" description="Phosphatidic acid phosphatase type 2/haloperoxidase" evidence="2">
    <location>
        <begin position="87"/>
        <end position="196"/>
    </location>
</feature>
<reference evidence="3" key="1">
    <citation type="submission" date="2020-11" db="EMBL/GenBank/DDBJ databases">
        <title>Isolation and identification of active actinomycetes.</title>
        <authorList>
            <person name="Sun X."/>
        </authorList>
    </citation>
    <scope>NUCLEOTIDE SEQUENCE</scope>
    <source>
        <strain evidence="3">NEAU-A11</strain>
    </source>
</reference>
<dbReference type="SUPFAM" id="SSF48317">
    <property type="entry name" value="Acid phosphatase/Vanadium-dependent haloperoxidase"/>
    <property type="match status" value="1"/>
</dbReference>
<name>A0A931C2G4_9ACTN</name>
<dbReference type="AlphaFoldDB" id="A0A931C2G4"/>
<dbReference type="Gene3D" id="1.20.144.10">
    <property type="entry name" value="Phosphatidic acid phosphatase type 2/haloperoxidase"/>
    <property type="match status" value="1"/>
</dbReference>
<evidence type="ECO:0000259" key="2">
    <source>
        <dbReference type="SMART" id="SM00014"/>
    </source>
</evidence>
<dbReference type="Proteomes" id="UP000598146">
    <property type="component" value="Unassembled WGS sequence"/>
</dbReference>
<feature type="transmembrane region" description="Helical" evidence="1">
    <location>
        <begin position="151"/>
        <end position="169"/>
    </location>
</feature>
<feature type="transmembrane region" description="Helical" evidence="1">
    <location>
        <begin position="125"/>
        <end position="144"/>
    </location>
</feature>
<evidence type="ECO:0000313" key="4">
    <source>
        <dbReference type="Proteomes" id="UP000598146"/>
    </source>
</evidence>
<evidence type="ECO:0000313" key="3">
    <source>
        <dbReference type="EMBL" id="MBG0562130.1"/>
    </source>
</evidence>
<dbReference type="InterPro" id="IPR000326">
    <property type="entry name" value="PAP2/HPO"/>
</dbReference>
<dbReference type="PANTHER" id="PTHR14969:SF13">
    <property type="entry name" value="AT30094P"/>
    <property type="match status" value="1"/>
</dbReference>
<keyword evidence="1" id="KW-0812">Transmembrane</keyword>
<evidence type="ECO:0000256" key="1">
    <source>
        <dbReference type="SAM" id="Phobius"/>
    </source>
</evidence>
<gene>
    <name evidence="3" type="ORF">I4J89_11710</name>
</gene>
<sequence>MVLPIAALLLFMIGLGVLLTRAAAHLWPLTIEDGVNRELAGGRTEGMTDVSYVVSGVANTPWIIAVTATVALILWLVLRSWREPLFLCLAVTAQALVFYFTTVAIDRPRPAVQRLDESPPTSSFPSGHTSAAVALYIGLAVLLAGMARHTWVKALCWALVLVPIGVALARMYRGMHHPSDVVAAFINGVTCVIVMSRALLDRSFPRRAERRINGARPRLATQ</sequence>
<dbReference type="PANTHER" id="PTHR14969">
    <property type="entry name" value="SPHINGOSINE-1-PHOSPHATE PHOSPHOHYDROLASE"/>
    <property type="match status" value="1"/>
</dbReference>
<organism evidence="3 4">
    <name type="scientific">Actinoplanes aureus</name>
    <dbReference type="NCBI Taxonomy" id="2792083"/>
    <lineage>
        <taxon>Bacteria</taxon>
        <taxon>Bacillati</taxon>
        <taxon>Actinomycetota</taxon>
        <taxon>Actinomycetes</taxon>
        <taxon>Micromonosporales</taxon>
        <taxon>Micromonosporaceae</taxon>
        <taxon>Actinoplanes</taxon>
    </lineage>
</organism>
<dbReference type="SMART" id="SM00014">
    <property type="entry name" value="acidPPc"/>
    <property type="match status" value="1"/>
</dbReference>
<accession>A0A931C2G4</accession>
<feature type="transmembrane region" description="Helical" evidence="1">
    <location>
        <begin position="181"/>
        <end position="200"/>
    </location>
</feature>
<dbReference type="Pfam" id="PF01569">
    <property type="entry name" value="PAP2"/>
    <property type="match status" value="1"/>
</dbReference>
<feature type="transmembrane region" description="Helical" evidence="1">
    <location>
        <begin position="85"/>
        <end position="105"/>
    </location>
</feature>
<keyword evidence="4" id="KW-1185">Reference proteome</keyword>
<comment type="caution">
    <text evidence="3">The sequence shown here is derived from an EMBL/GenBank/DDBJ whole genome shotgun (WGS) entry which is preliminary data.</text>
</comment>
<feature type="transmembrane region" description="Helical" evidence="1">
    <location>
        <begin position="60"/>
        <end position="78"/>
    </location>
</feature>
<keyword evidence="1" id="KW-0472">Membrane</keyword>
<protein>
    <submittedName>
        <fullName evidence="3">Phosphatase PAP2 family protein</fullName>
    </submittedName>
</protein>
<dbReference type="EMBL" id="JADQTO010000005">
    <property type="protein sequence ID" value="MBG0562130.1"/>
    <property type="molecule type" value="Genomic_DNA"/>
</dbReference>
<dbReference type="InterPro" id="IPR036938">
    <property type="entry name" value="PAP2/HPO_sf"/>
</dbReference>